<dbReference type="InterPro" id="IPR044980">
    <property type="entry name" value="NDUFB2_plant/fungi"/>
</dbReference>
<keyword evidence="1" id="KW-0812">Transmembrane</keyword>
<proteinExistence type="predicted"/>
<organism evidence="2 3">
    <name type="scientific">Phyllosticta citriasiana</name>
    <dbReference type="NCBI Taxonomy" id="595635"/>
    <lineage>
        <taxon>Eukaryota</taxon>
        <taxon>Fungi</taxon>
        <taxon>Dikarya</taxon>
        <taxon>Ascomycota</taxon>
        <taxon>Pezizomycotina</taxon>
        <taxon>Dothideomycetes</taxon>
        <taxon>Dothideomycetes incertae sedis</taxon>
        <taxon>Botryosphaeriales</taxon>
        <taxon>Phyllostictaceae</taxon>
        <taxon>Phyllosticta</taxon>
    </lineage>
</organism>
<accession>A0ABR1KZT8</accession>
<dbReference type="Proteomes" id="UP001363622">
    <property type="component" value="Unassembled WGS sequence"/>
</dbReference>
<evidence type="ECO:0000313" key="2">
    <source>
        <dbReference type="EMBL" id="KAK7524363.1"/>
    </source>
</evidence>
<reference evidence="2 3" key="1">
    <citation type="submission" date="2024-04" db="EMBL/GenBank/DDBJ databases">
        <title>Phyllosticta paracitricarpa is synonymous to the EU quarantine fungus P. citricarpa based on phylogenomic analyses.</title>
        <authorList>
            <consortium name="Lawrence Berkeley National Laboratory"/>
            <person name="Van Ingen-Buijs V.A."/>
            <person name="Van Westerhoven A.C."/>
            <person name="Haridas S."/>
            <person name="Skiadas P."/>
            <person name="Martin F."/>
            <person name="Groenewald J.Z."/>
            <person name="Crous P.W."/>
            <person name="Seidl M.F."/>
        </authorList>
    </citation>
    <scope>NUCLEOTIDE SEQUENCE [LARGE SCALE GENOMIC DNA]</scope>
    <source>
        <strain evidence="2 3">CBS 123371</strain>
    </source>
</reference>
<keyword evidence="3" id="KW-1185">Reference proteome</keyword>
<comment type="caution">
    <text evidence="2">The sequence shown here is derived from an EMBL/GenBank/DDBJ whole genome shotgun (WGS) entry which is preliminary data.</text>
</comment>
<sequence>MAGHGPGPARGPGSHPVHVHPVRPLYRFAATGLGAAMWFWVLYSWKKNGAVLLGWKHPWDH</sequence>
<keyword evidence="1" id="KW-1133">Transmembrane helix</keyword>
<dbReference type="PANTHER" id="PTHR36987">
    <property type="entry name" value="NADH DEHYDROGENASE [UBIQUINONE] 1 BETA SUBCOMPLEX SUBUNIT 2-LIKE"/>
    <property type="match status" value="1"/>
</dbReference>
<dbReference type="PANTHER" id="PTHR36987:SF1">
    <property type="entry name" value="NADH DEHYDROGENASE [UBIQUINONE] 1 BETA SUBCOMPLEX SUBUNIT 2"/>
    <property type="match status" value="1"/>
</dbReference>
<evidence type="ECO:0008006" key="4">
    <source>
        <dbReference type="Google" id="ProtNLM"/>
    </source>
</evidence>
<evidence type="ECO:0000313" key="3">
    <source>
        <dbReference type="Proteomes" id="UP001363622"/>
    </source>
</evidence>
<gene>
    <name evidence="2" type="ORF">IWZ03DRAFT_303825</name>
</gene>
<dbReference type="EMBL" id="JBBPHU010000001">
    <property type="protein sequence ID" value="KAK7524363.1"/>
    <property type="molecule type" value="Genomic_DNA"/>
</dbReference>
<protein>
    <recommendedName>
        <fullName evidence="4">NADH dehydrogenase [ubiquinone] 1 beta subcomplex subunit 2</fullName>
    </recommendedName>
</protein>
<keyword evidence="1" id="KW-0472">Membrane</keyword>
<evidence type="ECO:0000256" key="1">
    <source>
        <dbReference type="SAM" id="Phobius"/>
    </source>
</evidence>
<name>A0ABR1KZT8_9PEZI</name>
<feature type="transmembrane region" description="Helical" evidence="1">
    <location>
        <begin position="25"/>
        <end position="43"/>
    </location>
</feature>